<dbReference type="PANTHER" id="PTHR12943:SF27">
    <property type="entry name" value="HOMOCYSTEINE-INDUCED ENDOPLASMIC RETICULUM PROTEIN, ISOFORM A"/>
    <property type="match status" value="1"/>
</dbReference>
<organism evidence="8">
    <name type="scientific">Schistocephalus solidus</name>
    <name type="common">Tapeworm</name>
    <dbReference type="NCBI Taxonomy" id="70667"/>
    <lineage>
        <taxon>Eukaryota</taxon>
        <taxon>Metazoa</taxon>
        <taxon>Spiralia</taxon>
        <taxon>Lophotrochozoa</taxon>
        <taxon>Platyhelminthes</taxon>
        <taxon>Cestoda</taxon>
        <taxon>Eucestoda</taxon>
        <taxon>Diphyllobothriidea</taxon>
        <taxon>Diphyllobothriidae</taxon>
        <taxon>Schistocephalus</taxon>
    </lineage>
</organism>
<proteinExistence type="predicted"/>
<feature type="domain" description="Ubiquitin-like" evidence="7">
    <location>
        <begin position="30"/>
        <end position="65"/>
    </location>
</feature>
<sequence length="364" mass="40547">MAPSDCVLSIVSPNHNIPPQSVIYQKKWKVIDLKKHLNVAYPGRPPVESQRLIFAGRLISDNDDLDAVFGPNPISRTLHLVATFSTTQETVSDSMLNSQKETSPHSNELSDLRQQYMLYLQQYYQNAAQANPNGQSTWQLEYMRHISQISAAPPVQSANNASTPTTSESDVPIEGQQQVRPRNILQRWARYLGQPDNAEIEGDLNAQAVAAEGADEGFDVVEFAYTLFRVSLMIAICLAYSSWERIVLVAIGVAFFYWHNEEQRNRYLVNLIRRIQTIQHPAPARAPDSQQAPASPDQATNAPTDTNAATNTEETPSPELSEAPPVLHPLGRLTSTMRLITVTSFRFLYALLTSLVPEVPVPID</sequence>
<dbReference type="InterPro" id="IPR039751">
    <property type="entry name" value="HERPUD1/2"/>
</dbReference>
<dbReference type="PANTHER" id="PTHR12943">
    <property type="entry name" value="HOMOCYSTEINE-RESPONSIVE ENDOPLASMIC RETICULUM-RESIDENT UNIQUITIN-LIKE DOMAIN HERPUD PROTEIN FAMILY MEMBER"/>
    <property type="match status" value="1"/>
</dbReference>
<evidence type="ECO:0000256" key="5">
    <source>
        <dbReference type="ARBA" id="ARBA00023230"/>
    </source>
</evidence>
<keyword evidence="2" id="KW-0812">Transmembrane</keyword>
<dbReference type="InterPro" id="IPR029071">
    <property type="entry name" value="Ubiquitin-like_domsf"/>
</dbReference>
<protein>
    <submittedName>
        <fullName evidence="8">Homocysteine-responsive endoplasmic reticulum-resident ubiquitin-like domain member 2 protein</fullName>
    </submittedName>
</protein>
<keyword evidence="3" id="KW-1133">Transmembrane helix</keyword>
<evidence type="ECO:0000259" key="7">
    <source>
        <dbReference type="PROSITE" id="PS50053"/>
    </source>
</evidence>
<feature type="region of interest" description="Disordered" evidence="6">
    <location>
        <begin position="153"/>
        <end position="174"/>
    </location>
</feature>
<dbReference type="SUPFAM" id="SSF54236">
    <property type="entry name" value="Ubiquitin-like"/>
    <property type="match status" value="1"/>
</dbReference>
<dbReference type="Gene3D" id="3.10.20.90">
    <property type="entry name" value="Phosphatidylinositol 3-kinase Catalytic Subunit, Chain A, domain 1"/>
    <property type="match status" value="1"/>
</dbReference>
<gene>
    <name evidence="8" type="primary">HERP2</name>
    <name evidence="8" type="ORF">TR154399</name>
</gene>
<feature type="region of interest" description="Disordered" evidence="6">
    <location>
        <begin position="282"/>
        <end position="326"/>
    </location>
</feature>
<dbReference type="PROSITE" id="PS50053">
    <property type="entry name" value="UBIQUITIN_2"/>
    <property type="match status" value="1"/>
</dbReference>
<name>A0A0V0J6T4_SCHSO</name>
<evidence type="ECO:0000256" key="6">
    <source>
        <dbReference type="SAM" id="MobiDB-lite"/>
    </source>
</evidence>
<evidence type="ECO:0000256" key="4">
    <source>
        <dbReference type="ARBA" id="ARBA00023136"/>
    </source>
</evidence>
<evidence type="ECO:0000313" key="8">
    <source>
        <dbReference type="EMBL" id="JAP61397.1"/>
    </source>
</evidence>
<evidence type="ECO:0000256" key="2">
    <source>
        <dbReference type="ARBA" id="ARBA00022692"/>
    </source>
</evidence>
<dbReference type="EMBL" id="GEEE01001828">
    <property type="protein sequence ID" value="JAP61397.1"/>
    <property type="molecule type" value="Transcribed_RNA"/>
</dbReference>
<keyword evidence="4" id="KW-0472">Membrane</keyword>
<dbReference type="AlphaFoldDB" id="A0A0V0J6T4"/>
<dbReference type="InterPro" id="IPR000626">
    <property type="entry name" value="Ubiquitin-like_dom"/>
</dbReference>
<evidence type="ECO:0000256" key="1">
    <source>
        <dbReference type="ARBA" id="ARBA00004370"/>
    </source>
</evidence>
<comment type="subcellular location">
    <subcellularLocation>
        <location evidence="1">Membrane</location>
    </subcellularLocation>
</comment>
<dbReference type="GO" id="GO:0016020">
    <property type="term" value="C:membrane"/>
    <property type="evidence" value="ECO:0007669"/>
    <property type="project" value="UniProtKB-SubCell"/>
</dbReference>
<accession>A0A0V0J6T4</accession>
<reference evidence="8" key="1">
    <citation type="submission" date="2016-01" db="EMBL/GenBank/DDBJ databases">
        <title>Reference transcriptome for the parasite Schistocephalus solidus: insights into the molecular evolution of parasitism.</title>
        <authorList>
            <person name="Hebert F.O."/>
            <person name="Grambauer S."/>
            <person name="Barber I."/>
            <person name="Landry C.R."/>
            <person name="Aubin-Horth N."/>
        </authorList>
    </citation>
    <scope>NUCLEOTIDE SEQUENCE</scope>
</reference>
<feature type="compositionally biased region" description="Polar residues" evidence="6">
    <location>
        <begin position="156"/>
        <end position="174"/>
    </location>
</feature>
<keyword evidence="5" id="KW-0834">Unfolded protein response</keyword>
<feature type="compositionally biased region" description="Low complexity" evidence="6">
    <location>
        <begin position="299"/>
        <end position="315"/>
    </location>
</feature>
<dbReference type="GO" id="GO:0030968">
    <property type="term" value="P:endoplasmic reticulum unfolded protein response"/>
    <property type="evidence" value="ECO:0007669"/>
    <property type="project" value="TreeGrafter"/>
</dbReference>
<evidence type="ECO:0000256" key="3">
    <source>
        <dbReference type="ARBA" id="ARBA00022989"/>
    </source>
</evidence>